<feature type="transmembrane region" description="Helical" evidence="15">
    <location>
        <begin position="503"/>
        <end position="524"/>
    </location>
</feature>
<keyword evidence="9 14" id="KW-0249">Electron transport</keyword>
<evidence type="ECO:0000256" key="3">
    <source>
        <dbReference type="ARBA" id="ARBA00022448"/>
    </source>
</evidence>
<evidence type="ECO:0000256" key="4">
    <source>
        <dbReference type="ARBA" id="ARBA00022475"/>
    </source>
</evidence>
<feature type="transmembrane region" description="Helical" evidence="15">
    <location>
        <begin position="111"/>
        <end position="133"/>
    </location>
</feature>
<protein>
    <submittedName>
        <fullName evidence="17">Cytochrome o ubiquinol oxidase subunit I</fullName>
    </submittedName>
</protein>
<reference evidence="17" key="1">
    <citation type="submission" date="2022-03" db="EMBL/GenBank/DDBJ databases">
        <title>Identification of a novel bacterium isolated from mangrove sediments.</title>
        <authorList>
            <person name="Pan X."/>
        </authorList>
    </citation>
    <scope>NUCLEOTIDE SEQUENCE</scope>
    <source>
        <strain evidence="17">B2580</strain>
    </source>
</reference>
<dbReference type="NCBIfam" id="TIGR02843">
    <property type="entry name" value="CyoB"/>
    <property type="match status" value="1"/>
</dbReference>
<dbReference type="InterPro" id="IPR036927">
    <property type="entry name" value="Cyt_c_oxase-like_su1_sf"/>
</dbReference>
<dbReference type="PROSITE" id="PS50855">
    <property type="entry name" value="COX1"/>
    <property type="match status" value="1"/>
</dbReference>
<name>A0ABT0B258_9SPHN</name>
<feature type="transmembrane region" description="Helical" evidence="15">
    <location>
        <begin position="356"/>
        <end position="378"/>
    </location>
</feature>
<keyword evidence="13 15" id="KW-0472">Membrane</keyword>
<feature type="transmembrane region" description="Helical" evidence="15">
    <location>
        <begin position="237"/>
        <end position="265"/>
    </location>
</feature>
<keyword evidence="3 14" id="KW-0813">Transport</keyword>
<evidence type="ECO:0000256" key="14">
    <source>
        <dbReference type="RuleBase" id="RU000370"/>
    </source>
</evidence>
<dbReference type="InterPro" id="IPR000883">
    <property type="entry name" value="Cyt_C_Oxase_1"/>
</dbReference>
<dbReference type="PANTHER" id="PTHR10422">
    <property type="entry name" value="CYTOCHROME C OXIDASE SUBUNIT 1"/>
    <property type="match status" value="1"/>
</dbReference>
<dbReference type="InterPro" id="IPR014207">
    <property type="entry name" value="Cyt_c_ubiqinol_oxidase_su1"/>
</dbReference>
<keyword evidence="6 14" id="KW-0679">Respiratory chain</keyword>
<evidence type="ECO:0000256" key="10">
    <source>
        <dbReference type="ARBA" id="ARBA00022989"/>
    </source>
</evidence>
<dbReference type="Pfam" id="PF00115">
    <property type="entry name" value="COX1"/>
    <property type="match status" value="1"/>
</dbReference>
<keyword evidence="10 15" id="KW-1133">Transmembrane helix</keyword>
<accession>A0ABT0B258</accession>
<dbReference type="PRINTS" id="PR01165">
    <property type="entry name" value="CYCOXIDASEI"/>
</dbReference>
<dbReference type="RefSeq" id="WP_243993833.1">
    <property type="nucleotide sequence ID" value="NZ_JALHLE010000016.1"/>
</dbReference>
<evidence type="ECO:0000313" key="18">
    <source>
        <dbReference type="Proteomes" id="UP001162880"/>
    </source>
</evidence>
<feature type="transmembrane region" description="Helical" evidence="15">
    <location>
        <begin position="462"/>
        <end position="483"/>
    </location>
</feature>
<evidence type="ECO:0000256" key="9">
    <source>
        <dbReference type="ARBA" id="ARBA00022982"/>
    </source>
</evidence>
<dbReference type="InterPro" id="IPR023616">
    <property type="entry name" value="Cyt_c_oxase-like_su1_dom"/>
</dbReference>
<evidence type="ECO:0000256" key="7">
    <source>
        <dbReference type="ARBA" id="ARBA00022692"/>
    </source>
</evidence>
<dbReference type="Gene3D" id="1.20.210.10">
    <property type="entry name" value="Cytochrome c oxidase-like, subunit I domain"/>
    <property type="match status" value="1"/>
</dbReference>
<feature type="transmembrane region" description="Helical" evidence="15">
    <location>
        <begin position="69"/>
        <end position="91"/>
    </location>
</feature>
<proteinExistence type="inferred from homology"/>
<feature type="domain" description="Cytochrome oxidase subunit I profile" evidence="16">
    <location>
        <begin position="49"/>
        <end position="568"/>
    </location>
</feature>
<evidence type="ECO:0000256" key="13">
    <source>
        <dbReference type="ARBA" id="ARBA00023136"/>
    </source>
</evidence>
<feature type="transmembrane region" description="Helical" evidence="15">
    <location>
        <begin position="320"/>
        <end position="344"/>
    </location>
</feature>
<keyword evidence="18" id="KW-1185">Reference proteome</keyword>
<evidence type="ECO:0000256" key="5">
    <source>
        <dbReference type="ARBA" id="ARBA00022617"/>
    </source>
</evidence>
<evidence type="ECO:0000256" key="15">
    <source>
        <dbReference type="SAM" id="Phobius"/>
    </source>
</evidence>
<feature type="transmembrane region" description="Helical" evidence="15">
    <location>
        <begin position="390"/>
        <end position="413"/>
    </location>
</feature>
<feature type="transmembrane region" description="Helical" evidence="15">
    <location>
        <begin position="599"/>
        <end position="619"/>
    </location>
</feature>
<keyword evidence="12" id="KW-0186">Copper</keyword>
<feature type="transmembrane region" description="Helical" evidence="15">
    <location>
        <begin position="154"/>
        <end position="173"/>
    </location>
</feature>
<evidence type="ECO:0000313" key="17">
    <source>
        <dbReference type="EMBL" id="MCJ2179151.1"/>
    </source>
</evidence>
<feature type="transmembrane region" description="Helical" evidence="15">
    <location>
        <begin position="285"/>
        <end position="308"/>
    </location>
</feature>
<feature type="transmembrane region" description="Helical" evidence="15">
    <location>
        <begin position="425"/>
        <end position="450"/>
    </location>
</feature>
<feature type="transmembrane region" description="Helical" evidence="15">
    <location>
        <begin position="26"/>
        <end position="48"/>
    </location>
</feature>
<keyword evidence="11" id="KW-0408">Iron</keyword>
<feature type="transmembrane region" description="Helical" evidence="15">
    <location>
        <begin position="199"/>
        <end position="225"/>
    </location>
</feature>
<evidence type="ECO:0000256" key="1">
    <source>
        <dbReference type="ARBA" id="ARBA00004651"/>
    </source>
</evidence>
<dbReference type="InterPro" id="IPR023615">
    <property type="entry name" value="Cyt_c_Oxase_su1_BS"/>
</dbReference>
<comment type="caution">
    <text evidence="17">The sequence shown here is derived from an EMBL/GenBank/DDBJ whole genome shotgun (WGS) entry which is preliminary data.</text>
</comment>
<dbReference type="SUPFAM" id="SSF81442">
    <property type="entry name" value="Cytochrome c oxidase subunit I-like"/>
    <property type="match status" value="1"/>
</dbReference>
<dbReference type="CDD" id="cd01662">
    <property type="entry name" value="Ubiquinol_Oxidase_I"/>
    <property type="match status" value="1"/>
</dbReference>
<keyword evidence="4" id="KW-1003">Cell membrane</keyword>
<dbReference type="EMBL" id="JALHLE010000016">
    <property type="protein sequence ID" value="MCJ2179151.1"/>
    <property type="molecule type" value="Genomic_DNA"/>
</dbReference>
<sequence length="667" mass="74683">METVVHNHWSPLLGRLWWDAIPQEPIVWATFAAVALGGIALVAALTWFKVWGYLWKEWFTSVDHKKIGIMYMVLGLVMFVRGFADAVMMRLQQAWAFNGSEGYLNAHHFDQVFTAHGVIMIFFAAMPFVTGFMNYVVPLQIGARDVSFPFLNNFSFWMTASGAVLVMMSLFIGEFGQTGWLAYPPLSGIAYSPWVGVDYWIWALQIAGVGTLLSGVNLICTIVKMRAPGMTMMKMPVFTWTALCTNILIVAAFPVLTAVLCMLTADRYLGFNFFTNDFGGSAMMYVNLIWIWGHPEVYILILPCFGIFSEVTSTFCGKRLFGYSSMVYATLVITILSYIVWLHHFFTMGSGASVNSFFGITTMVISIPTGAKLFNWLFTMYRGRIRFELPMMWTIAFMLTFVVGGMTGVLLAVPPADFVLHNSLFLIAHFHNVIIGGVVFGVFAGINFWWPKAFGFKLHEGWGKLSFWSWAIGFWFAFMPLYVLGLMGVTRRMRVFDDPSLQIWFMIAAFGAALIALGIGAFVVQVGYSIWKRKELACDGDPWGGRTLEWSTTSPPPAYNFAFTPVVHDIDAWDDMKRCGAPRPAGNFKAIHMPRNTEAGIVLGGIATVFGFAMIWHIWWLGGLTFAGLIGYAIFHTFNYNRDYYIPADEVTATEATALRQLAPAGA</sequence>
<organism evidence="17 18">
    <name type="scientific">Novosphingobium album</name>
    <name type="common">ex Hu et al. 2023</name>
    <dbReference type="NCBI Taxonomy" id="2930093"/>
    <lineage>
        <taxon>Bacteria</taxon>
        <taxon>Pseudomonadati</taxon>
        <taxon>Pseudomonadota</taxon>
        <taxon>Alphaproteobacteria</taxon>
        <taxon>Sphingomonadales</taxon>
        <taxon>Sphingomonadaceae</taxon>
        <taxon>Novosphingobium</taxon>
    </lineage>
</organism>
<comment type="subcellular location">
    <subcellularLocation>
        <location evidence="1">Cell membrane</location>
        <topology evidence="1">Multi-pass membrane protein</topology>
    </subcellularLocation>
</comment>
<evidence type="ECO:0000256" key="8">
    <source>
        <dbReference type="ARBA" id="ARBA00022723"/>
    </source>
</evidence>
<keyword evidence="8" id="KW-0479">Metal-binding</keyword>
<keyword evidence="5 14" id="KW-0349">Heme</keyword>
<evidence type="ECO:0000256" key="6">
    <source>
        <dbReference type="ARBA" id="ARBA00022660"/>
    </source>
</evidence>
<dbReference type="PANTHER" id="PTHR10422:SF35">
    <property type="entry name" value="CYTOCHROME BO(3) UBIQUINOL OXIDASE SUBUNIT 1"/>
    <property type="match status" value="1"/>
</dbReference>
<gene>
    <name evidence="17" type="primary">cyoB</name>
    <name evidence="17" type="ORF">MTR64_11285</name>
</gene>
<evidence type="ECO:0000256" key="2">
    <source>
        <dbReference type="ARBA" id="ARBA00009578"/>
    </source>
</evidence>
<comment type="similarity">
    <text evidence="2 14">Belongs to the heme-copper respiratory oxidase family.</text>
</comment>
<keyword evidence="7 14" id="KW-0812">Transmembrane</keyword>
<evidence type="ECO:0000259" key="16">
    <source>
        <dbReference type="PROSITE" id="PS50855"/>
    </source>
</evidence>
<dbReference type="PROSITE" id="PS00077">
    <property type="entry name" value="COX1_CUB"/>
    <property type="match status" value="1"/>
</dbReference>
<evidence type="ECO:0000256" key="11">
    <source>
        <dbReference type="ARBA" id="ARBA00023004"/>
    </source>
</evidence>
<evidence type="ECO:0000256" key="12">
    <source>
        <dbReference type="ARBA" id="ARBA00023008"/>
    </source>
</evidence>
<dbReference type="Proteomes" id="UP001162880">
    <property type="component" value="Unassembled WGS sequence"/>
</dbReference>